<keyword evidence="3" id="KW-1185">Reference proteome</keyword>
<dbReference type="AlphaFoldDB" id="G0AD05"/>
<dbReference type="Proteomes" id="UP000008392">
    <property type="component" value="Chromosome"/>
</dbReference>
<gene>
    <name evidence="2" type="ordered locus">CFU_3286</name>
</gene>
<evidence type="ECO:0000313" key="2">
    <source>
        <dbReference type="EMBL" id="AEK63110.1"/>
    </source>
</evidence>
<reference evidence="2 3" key="3">
    <citation type="journal article" date="2008" name="FEMS Microbiol. Ecol.">
        <title>Identification and characterization of genes underlying chitinolysis in Collimonas fungivorans Ter331.</title>
        <authorList>
            <person name="Fritsche K."/>
            <person name="de Boer W."/>
            <person name="Gerards S."/>
            <person name="van den Berg M."/>
            <person name="van Veen J.A."/>
            <person name="Leveau J.H."/>
        </authorList>
    </citation>
    <scope>NUCLEOTIDE SEQUENCE [LARGE SCALE GENOMIC DNA]</scope>
    <source>
        <strain evidence="2 3">Ter331</strain>
    </source>
</reference>
<evidence type="ECO:0000313" key="3">
    <source>
        <dbReference type="Proteomes" id="UP000008392"/>
    </source>
</evidence>
<dbReference type="KEGG" id="cfu:CFU_3286"/>
<reference evidence="2 3" key="2">
    <citation type="journal article" date="2006" name="J. Microbiol. Methods">
        <title>Genomic flank-sequencing of plasposon insertion sites for rapid identification of functional genes.</title>
        <authorList>
            <person name="Leveau J.H."/>
            <person name="Gerards S."/>
            <person name="Fritsche K."/>
            <person name="Zondag G."/>
            <person name="van Veen J.A."/>
        </authorList>
    </citation>
    <scope>NUCLEOTIDE SEQUENCE [LARGE SCALE GENOMIC DNA]</scope>
    <source>
        <strain evidence="2 3">Ter331</strain>
    </source>
</reference>
<reference evidence="3" key="6">
    <citation type="submission" date="2011-05" db="EMBL/GenBank/DDBJ databases">
        <title>Complete sequence of Collimonas fungivorans Ter331.</title>
        <authorList>
            <person name="Leveau J.H."/>
        </authorList>
    </citation>
    <scope>NUCLEOTIDE SEQUENCE [LARGE SCALE GENOMIC DNA]</scope>
    <source>
        <strain evidence="3">Ter331</strain>
    </source>
</reference>
<reference evidence="2 3" key="1">
    <citation type="journal article" date="2004" name="Environ. Microbiol.">
        <title>Phylogeny-function analysis of (meta)genomic libraries: screening for expression of ribosomal RNA genes by large-insert library fluorescent in situ hybridization (LIL-FISH).</title>
        <authorList>
            <person name="Leveau J.H."/>
            <person name="Gerards S."/>
            <person name="de Boer W."/>
            <person name="van Veen J.A."/>
        </authorList>
    </citation>
    <scope>NUCLEOTIDE SEQUENCE [LARGE SCALE GENOMIC DNA]</scope>
    <source>
        <strain evidence="2 3">Ter331</strain>
    </source>
</reference>
<dbReference type="PANTHER" id="PTHR35585:SF1">
    <property type="entry name" value="HHE DOMAIN PROTEIN (AFU_ORTHOLOGUE AFUA_4G00730)"/>
    <property type="match status" value="1"/>
</dbReference>
<dbReference type="PANTHER" id="PTHR35585">
    <property type="entry name" value="HHE DOMAIN PROTEIN (AFU_ORTHOLOGUE AFUA_4G00730)"/>
    <property type="match status" value="1"/>
</dbReference>
<dbReference type="Gene3D" id="1.20.120.520">
    <property type="entry name" value="nmb1532 protein domain like"/>
    <property type="match status" value="1"/>
</dbReference>
<dbReference type="eggNOG" id="COG5592">
    <property type="taxonomic scope" value="Bacteria"/>
</dbReference>
<dbReference type="InterPro" id="IPR012312">
    <property type="entry name" value="Hemerythrin-like"/>
</dbReference>
<dbReference type="CDD" id="cd12108">
    <property type="entry name" value="Hr-like"/>
    <property type="match status" value="1"/>
</dbReference>
<name>G0AD05_COLFT</name>
<reference evidence="2 3" key="4">
    <citation type="journal article" date="2010" name="Environ. Microbiol.">
        <title>The bacterial genus Collimonas: mycophagy, weathering and other adaptive solutions to life in oligotrophic soil environments.</title>
        <authorList>
            <person name="Leveau J.H."/>
            <person name="Uroz S."/>
            <person name="de Boer W."/>
        </authorList>
    </citation>
    <scope>NUCLEOTIDE SEQUENCE [LARGE SCALE GENOMIC DNA]</scope>
    <source>
        <strain evidence="2 3">Ter331</strain>
    </source>
</reference>
<dbReference type="EMBL" id="CP002745">
    <property type="protein sequence ID" value="AEK63110.1"/>
    <property type="molecule type" value="Genomic_DNA"/>
</dbReference>
<feature type="domain" description="Hemerythrin-like" evidence="1">
    <location>
        <begin position="7"/>
        <end position="125"/>
    </location>
</feature>
<accession>G0AD05</accession>
<evidence type="ECO:0000259" key="1">
    <source>
        <dbReference type="Pfam" id="PF01814"/>
    </source>
</evidence>
<protein>
    <recommendedName>
        <fullName evidence="1">Hemerythrin-like domain-containing protein</fullName>
    </recommendedName>
</protein>
<proteinExistence type="predicted"/>
<dbReference type="HOGENOM" id="CLU_079417_6_0_4"/>
<organism evidence="2 3">
    <name type="scientific">Collimonas fungivorans (strain Ter331)</name>
    <dbReference type="NCBI Taxonomy" id="1005048"/>
    <lineage>
        <taxon>Bacteria</taxon>
        <taxon>Pseudomonadati</taxon>
        <taxon>Pseudomonadota</taxon>
        <taxon>Betaproteobacteria</taxon>
        <taxon>Burkholderiales</taxon>
        <taxon>Oxalobacteraceae</taxon>
        <taxon>Collimonas</taxon>
    </lineage>
</organism>
<dbReference type="STRING" id="1005048.CFU_3286"/>
<reference evidence="2 3" key="5">
    <citation type="journal article" date="2011" name="ISME J.">
        <title>Dual transcriptional profiling of a bacterial/fungal confrontation: Collimonas fungivorans versus Aspergillus niger.</title>
        <authorList>
            <person name="Mela F."/>
            <person name="Fritsche K."/>
            <person name="de Boer W."/>
            <person name="van Veen J.A."/>
            <person name="de Graaff L.H."/>
            <person name="van den Berg M."/>
            <person name="Leveau J.H."/>
        </authorList>
    </citation>
    <scope>NUCLEOTIDE SEQUENCE [LARGE SCALE GENOMIC DNA]</scope>
    <source>
        <strain evidence="2 3">Ter331</strain>
    </source>
</reference>
<dbReference type="Pfam" id="PF01814">
    <property type="entry name" value="Hemerythrin"/>
    <property type="match status" value="1"/>
</dbReference>
<dbReference type="RefSeq" id="WP_014007262.1">
    <property type="nucleotide sequence ID" value="NC_015856.1"/>
</dbReference>
<sequence>MKKPNDAIELLIGDHKKVKAMFKEFEGLTDRSKIGKKKIADQICDALTLHTIIEEEIFYPAVREAIKDDDLMDEALVEHASAKELIAEIAGMEPGEELYDAKVTVLSEQIDHHVSEEEGTMFPKVRKTNLDLVQLGEVMQARKDESS</sequence>